<evidence type="ECO:0000256" key="6">
    <source>
        <dbReference type="ARBA" id="ARBA00022683"/>
    </source>
</evidence>
<dbReference type="GO" id="GO:0008982">
    <property type="term" value="F:protein-N(PI)-phosphohistidine-sugar phosphotransferase activity"/>
    <property type="evidence" value="ECO:0007669"/>
    <property type="project" value="InterPro"/>
</dbReference>
<evidence type="ECO:0000256" key="5">
    <source>
        <dbReference type="ARBA" id="ARBA00022679"/>
    </source>
</evidence>
<dbReference type="Proteomes" id="UP000531659">
    <property type="component" value="Unassembled WGS sequence"/>
</dbReference>
<keyword evidence="8" id="KW-0418">Kinase</keyword>
<dbReference type="InterPro" id="IPR001996">
    <property type="entry name" value="PTS_IIB_1"/>
</dbReference>
<name>A0A7Y3WRB5_9CLOT</name>
<dbReference type="InterPro" id="IPR013013">
    <property type="entry name" value="PTS_EIIC_1"/>
</dbReference>
<dbReference type="GO" id="GO:0016301">
    <property type="term" value="F:kinase activity"/>
    <property type="evidence" value="ECO:0007669"/>
    <property type="project" value="UniProtKB-KW"/>
</dbReference>
<dbReference type="AlphaFoldDB" id="A0A7Y3WRB5"/>
<dbReference type="NCBIfam" id="TIGR00830">
    <property type="entry name" value="PTBA"/>
    <property type="match status" value="1"/>
</dbReference>
<dbReference type="FunFam" id="3.30.1360.60:FF:000001">
    <property type="entry name" value="PTS system glucose-specific IIBC component PtsG"/>
    <property type="match status" value="1"/>
</dbReference>
<dbReference type="EMBL" id="JABEYB010000002">
    <property type="protein sequence ID" value="NNU74803.1"/>
    <property type="molecule type" value="Genomic_DNA"/>
</dbReference>
<evidence type="ECO:0000256" key="7">
    <source>
        <dbReference type="ARBA" id="ARBA00022692"/>
    </source>
</evidence>
<protein>
    <submittedName>
        <fullName evidence="16">PTS transporter subunit EIIC</fullName>
    </submittedName>
</protein>
<dbReference type="InterPro" id="IPR011297">
    <property type="entry name" value="PTS_IIABC_b_glu"/>
</dbReference>
<evidence type="ECO:0000259" key="13">
    <source>
        <dbReference type="PROSITE" id="PS51093"/>
    </source>
</evidence>
<dbReference type="GO" id="GO:0005886">
    <property type="term" value="C:plasma membrane"/>
    <property type="evidence" value="ECO:0007669"/>
    <property type="project" value="UniProtKB-SubCell"/>
</dbReference>
<comment type="subcellular location">
    <subcellularLocation>
        <location evidence="1">Cell membrane</location>
        <topology evidence="1">Multi-pass membrane protein</topology>
    </subcellularLocation>
</comment>
<dbReference type="PANTHER" id="PTHR30175:SF1">
    <property type="entry name" value="PTS SYSTEM ARBUTIN-, CELLOBIOSE-, AND SALICIN-SPECIFIC EIIBC COMPONENT-RELATED"/>
    <property type="match status" value="1"/>
</dbReference>
<dbReference type="Gene3D" id="3.30.1360.60">
    <property type="entry name" value="Glucose permease domain IIB"/>
    <property type="match status" value="1"/>
</dbReference>
<feature type="transmembrane region" description="Helical" evidence="12">
    <location>
        <begin position="292"/>
        <end position="315"/>
    </location>
</feature>
<dbReference type="PROSITE" id="PS51103">
    <property type="entry name" value="PTS_EIIC_TYPE_1"/>
    <property type="match status" value="1"/>
</dbReference>
<dbReference type="PANTHER" id="PTHR30175">
    <property type="entry name" value="PHOSPHOTRANSFERASE SYSTEM TRANSPORT PROTEIN"/>
    <property type="match status" value="1"/>
</dbReference>
<dbReference type="GO" id="GO:0009401">
    <property type="term" value="P:phosphoenolpyruvate-dependent sugar phosphotransferase system"/>
    <property type="evidence" value="ECO:0007669"/>
    <property type="project" value="UniProtKB-KW"/>
</dbReference>
<dbReference type="PROSITE" id="PS51093">
    <property type="entry name" value="PTS_EIIA_TYPE_1"/>
    <property type="match status" value="1"/>
</dbReference>
<dbReference type="InterPro" id="IPR036878">
    <property type="entry name" value="Glu_permease_IIB"/>
</dbReference>
<dbReference type="PROSITE" id="PS00371">
    <property type="entry name" value="PTS_EIIA_TYPE_1_HIS"/>
    <property type="match status" value="1"/>
</dbReference>
<proteinExistence type="predicted"/>
<reference evidence="16 17" key="1">
    <citation type="submission" date="2020-05" db="EMBL/GenBank/DDBJ databases">
        <title>Complete genome of Clostridium estertheticum subspecies estertheticum, isolated from Vacuum packed lamb meat from New Zealand imported to Switzerland.</title>
        <authorList>
            <person name="Wambui J."/>
            <person name="Stevens M.J.A."/>
            <person name="Stephan R."/>
        </authorList>
    </citation>
    <scope>NUCLEOTIDE SEQUENCE [LARGE SCALE GENOMIC DNA]</scope>
    <source>
        <strain evidence="16 17">CEST001</strain>
    </source>
</reference>
<keyword evidence="3" id="KW-1003">Cell membrane</keyword>
<keyword evidence="9 12" id="KW-1133">Transmembrane helix</keyword>
<keyword evidence="4" id="KW-0762">Sugar transport</keyword>
<dbReference type="InterPro" id="IPR018113">
    <property type="entry name" value="PTrfase_EIIB_Cys"/>
</dbReference>
<evidence type="ECO:0000256" key="4">
    <source>
        <dbReference type="ARBA" id="ARBA00022597"/>
    </source>
</evidence>
<dbReference type="PROSITE" id="PS01035">
    <property type="entry name" value="PTS_EIIB_TYPE_1_CYS"/>
    <property type="match status" value="1"/>
</dbReference>
<organism evidence="16 17">
    <name type="scientific">Clostridium estertheticum</name>
    <dbReference type="NCBI Taxonomy" id="238834"/>
    <lineage>
        <taxon>Bacteria</taxon>
        <taxon>Bacillati</taxon>
        <taxon>Bacillota</taxon>
        <taxon>Clostridia</taxon>
        <taxon>Eubacteriales</taxon>
        <taxon>Clostridiaceae</taxon>
        <taxon>Clostridium</taxon>
    </lineage>
</organism>
<keyword evidence="10 12" id="KW-0472">Membrane</keyword>
<dbReference type="Pfam" id="PF02378">
    <property type="entry name" value="PTS_EIIC"/>
    <property type="match status" value="1"/>
</dbReference>
<dbReference type="Pfam" id="PF00367">
    <property type="entry name" value="PTS_EIIB"/>
    <property type="match status" value="1"/>
</dbReference>
<dbReference type="InterPro" id="IPR001127">
    <property type="entry name" value="PTS_EIIA_1_perm"/>
</dbReference>
<keyword evidence="5" id="KW-0808">Transferase</keyword>
<keyword evidence="2" id="KW-0813">Transport</keyword>
<sequence>MDYNNLASKILKLVGGEKNVLSVVHCATRLRFKLRDKKKANKIELEKTNGVLSVVESGGQFQVVIGSDVSDVYKEIMKIASFGAKSDSEDEVTEKESVSTKIFGVISGSFSPLIPALAGSGMLKALLTVLTMTGLLSVHSGTYSILSAAANAIFYFLPIFLGITCAIKLEANPYVGGIIGAALLEPNITALLLVGKTTSFIGIPVVLMNYSSTVFPIFIAVSIFAVFERLLKKIIHKDVQMFLVPMISMMVMVPLTVIAFGPFGVYAGNAIGAGVTFLSGKSGILTGAVMGAAWTFLTVLGLHWGLVPIILANIASGGDPIIAMAAAAVFAQMGLAFGVFVKTKEKKLKTLAGSTLLPGLLSGVTEPIVYGLLLRYKRTIPYVAVGGAVGGAISGILGVQEKVFAFPSALSTPAFSPMSRYAIAMAVPFIMVALLTIIFGYESKDKRIKANDELNDGDKSLLKKEIIVSPLTGEVKSLSFVNDPVFSAGTMGKGIAIEPTIGEVVSPVNGTIKAIFPTKHAVGIMSDGGAEILIHIGLNTVQLEGKYFTQIAKQEDRVKKGDLLVKFDIDKIKEAGYEVITPIIITNTDNYSDVLASNIKQIKKGETLLTII</sequence>
<dbReference type="RefSeq" id="WP_171295657.1">
    <property type="nucleotide sequence ID" value="NZ_CP087098.1"/>
</dbReference>
<feature type="transmembrane region" description="Helical" evidence="12">
    <location>
        <begin position="419"/>
        <end position="441"/>
    </location>
</feature>
<dbReference type="CDD" id="cd00210">
    <property type="entry name" value="PTS_IIA_glc"/>
    <property type="match status" value="1"/>
</dbReference>
<feature type="transmembrane region" description="Helical" evidence="12">
    <location>
        <begin position="321"/>
        <end position="341"/>
    </location>
</feature>
<evidence type="ECO:0000256" key="2">
    <source>
        <dbReference type="ARBA" id="ARBA00022448"/>
    </source>
</evidence>
<gene>
    <name evidence="16" type="ORF">HLQ16_02505</name>
</gene>
<dbReference type="PROSITE" id="PS51098">
    <property type="entry name" value="PTS_EIIB_TYPE_1"/>
    <property type="match status" value="1"/>
</dbReference>
<evidence type="ECO:0000256" key="10">
    <source>
        <dbReference type="ARBA" id="ARBA00023136"/>
    </source>
</evidence>
<dbReference type="FunFam" id="2.70.70.10:FF:000001">
    <property type="entry name" value="PTS system glucose-specific IIA component"/>
    <property type="match status" value="1"/>
</dbReference>
<feature type="active site" description="Phosphocysteine intermediate; for EIIB activity" evidence="11">
    <location>
        <position position="26"/>
    </location>
</feature>
<evidence type="ECO:0000256" key="9">
    <source>
        <dbReference type="ARBA" id="ARBA00022989"/>
    </source>
</evidence>
<dbReference type="SUPFAM" id="SSF55604">
    <property type="entry name" value="Glucose permease domain IIB"/>
    <property type="match status" value="1"/>
</dbReference>
<evidence type="ECO:0000313" key="17">
    <source>
        <dbReference type="Proteomes" id="UP000531659"/>
    </source>
</evidence>
<evidence type="ECO:0000259" key="15">
    <source>
        <dbReference type="PROSITE" id="PS51103"/>
    </source>
</evidence>
<keyword evidence="7 12" id="KW-0812">Transmembrane</keyword>
<dbReference type="Gene3D" id="2.70.70.10">
    <property type="entry name" value="Glucose Permease (Domain IIA)"/>
    <property type="match status" value="1"/>
</dbReference>
<dbReference type="InterPro" id="IPR011055">
    <property type="entry name" value="Dup_hybrid_motif"/>
</dbReference>
<evidence type="ECO:0000256" key="11">
    <source>
        <dbReference type="PROSITE-ProRule" id="PRU00421"/>
    </source>
</evidence>
<dbReference type="Pfam" id="PF00358">
    <property type="entry name" value="PTS_EIIA_1"/>
    <property type="match status" value="1"/>
</dbReference>
<comment type="caution">
    <text evidence="16">The sequence shown here is derived from an EMBL/GenBank/DDBJ whole genome shotgun (WGS) entry which is preliminary data.</text>
</comment>
<evidence type="ECO:0000256" key="8">
    <source>
        <dbReference type="ARBA" id="ARBA00022777"/>
    </source>
</evidence>
<feature type="domain" description="PTS EIIC type-1" evidence="15">
    <location>
        <begin position="104"/>
        <end position="455"/>
    </location>
</feature>
<dbReference type="CDD" id="cd00212">
    <property type="entry name" value="PTS_IIB_glc"/>
    <property type="match status" value="1"/>
</dbReference>
<evidence type="ECO:0000256" key="1">
    <source>
        <dbReference type="ARBA" id="ARBA00004651"/>
    </source>
</evidence>
<evidence type="ECO:0000313" key="16">
    <source>
        <dbReference type="EMBL" id="NNU74803.1"/>
    </source>
</evidence>
<dbReference type="InterPro" id="IPR050558">
    <property type="entry name" value="PTS_Sugar-Specific_Components"/>
</dbReference>
<accession>A0A7Y3WRB5</accession>
<keyword evidence="6" id="KW-0598">Phosphotransferase system</keyword>
<feature type="transmembrane region" description="Helical" evidence="12">
    <location>
        <begin position="174"/>
        <end position="194"/>
    </location>
</feature>
<dbReference type="InterPro" id="IPR003352">
    <property type="entry name" value="PTS_EIIC"/>
</dbReference>
<feature type="domain" description="PTS EIIB type-1" evidence="14">
    <location>
        <begin position="4"/>
        <end position="86"/>
    </location>
</feature>
<evidence type="ECO:0000259" key="14">
    <source>
        <dbReference type="PROSITE" id="PS51098"/>
    </source>
</evidence>
<feature type="transmembrane region" description="Helical" evidence="12">
    <location>
        <begin position="200"/>
        <end position="227"/>
    </location>
</feature>
<evidence type="ECO:0000256" key="3">
    <source>
        <dbReference type="ARBA" id="ARBA00022475"/>
    </source>
</evidence>
<feature type="transmembrane region" description="Helical" evidence="12">
    <location>
        <begin position="143"/>
        <end position="167"/>
    </location>
</feature>
<feature type="transmembrane region" description="Helical" evidence="12">
    <location>
        <begin position="380"/>
        <end position="399"/>
    </location>
</feature>
<feature type="domain" description="PTS EIIA type-1" evidence="13">
    <location>
        <begin position="483"/>
        <end position="587"/>
    </location>
</feature>
<feature type="transmembrane region" description="Helical" evidence="12">
    <location>
        <begin position="102"/>
        <end position="123"/>
    </location>
</feature>
<evidence type="ECO:0000256" key="12">
    <source>
        <dbReference type="SAM" id="Phobius"/>
    </source>
</evidence>
<dbReference type="NCBIfam" id="TIGR01995">
    <property type="entry name" value="PTS-II-ABC-beta"/>
    <property type="match status" value="1"/>
</dbReference>
<dbReference type="SUPFAM" id="SSF51261">
    <property type="entry name" value="Duplicated hybrid motif"/>
    <property type="match status" value="1"/>
</dbReference>